<name>A0A6A5XQH4_9PLEO</name>
<dbReference type="GO" id="GO:0005634">
    <property type="term" value="C:nucleus"/>
    <property type="evidence" value="ECO:0007669"/>
    <property type="project" value="UniProtKB-SubCell"/>
</dbReference>
<dbReference type="Proteomes" id="UP000799778">
    <property type="component" value="Unassembled WGS sequence"/>
</dbReference>
<dbReference type="GeneID" id="54285807"/>
<evidence type="ECO:0000256" key="1">
    <source>
        <dbReference type="ARBA" id="ARBA00004123"/>
    </source>
</evidence>
<dbReference type="RefSeq" id="XP_033383522.1">
    <property type="nucleotide sequence ID" value="XM_033528410.1"/>
</dbReference>
<dbReference type="GO" id="GO:0000976">
    <property type="term" value="F:transcription cis-regulatory region binding"/>
    <property type="evidence" value="ECO:0007669"/>
    <property type="project" value="TreeGrafter"/>
</dbReference>
<dbReference type="EMBL" id="ML978070">
    <property type="protein sequence ID" value="KAF2015183.1"/>
    <property type="molecule type" value="Genomic_DNA"/>
</dbReference>
<organism evidence="3 4">
    <name type="scientific">Aaosphaeria arxii CBS 175.79</name>
    <dbReference type="NCBI Taxonomy" id="1450172"/>
    <lineage>
        <taxon>Eukaryota</taxon>
        <taxon>Fungi</taxon>
        <taxon>Dikarya</taxon>
        <taxon>Ascomycota</taxon>
        <taxon>Pezizomycotina</taxon>
        <taxon>Dothideomycetes</taxon>
        <taxon>Pleosporomycetidae</taxon>
        <taxon>Pleosporales</taxon>
        <taxon>Pleosporales incertae sedis</taxon>
        <taxon>Aaosphaeria</taxon>
    </lineage>
</organism>
<dbReference type="PANTHER" id="PTHR37534">
    <property type="entry name" value="TRANSCRIPTIONAL ACTIVATOR PROTEIN UGA3"/>
    <property type="match status" value="1"/>
</dbReference>
<dbReference type="GO" id="GO:0045944">
    <property type="term" value="P:positive regulation of transcription by RNA polymerase II"/>
    <property type="evidence" value="ECO:0007669"/>
    <property type="project" value="TreeGrafter"/>
</dbReference>
<keyword evidence="4" id="KW-1185">Reference proteome</keyword>
<dbReference type="InterPro" id="IPR021858">
    <property type="entry name" value="Fun_TF"/>
</dbReference>
<keyword evidence="2" id="KW-0539">Nucleus</keyword>
<comment type="subcellular location">
    <subcellularLocation>
        <location evidence="1">Nucleus</location>
    </subcellularLocation>
</comment>
<proteinExistence type="predicted"/>
<reference evidence="3" key="1">
    <citation type="journal article" date="2020" name="Stud. Mycol.">
        <title>101 Dothideomycetes genomes: a test case for predicting lifestyles and emergence of pathogens.</title>
        <authorList>
            <person name="Haridas S."/>
            <person name="Albert R."/>
            <person name="Binder M."/>
            <person name="Bloem J."/>
            <person name="Labutti K."/>
            <person name="Salamov A."/>
            <person name="Andreopoulos B."/>
            <person name="Baker S."/>
            <person name="Barry K."/>
            <person name="Bills G."/>
            <person name="Bluhm B."/>
            <person name="Cannon C."/>
            <person name="Castanera R."/>
            <person name="Culley D."/>
            <person name="Daum C."/>
            <person name="Ezra D."/>
            <person name="Gonzalez J."/>
            <person name="Henrissat B."/>
            <person name="Kuo A."/>
            <person name="Liang C."/>
            <person name="Lipzen A."/>
            <person name="Lutzoni F."/>
            <person name="Magnuson J."/>
            <person name="Mondo S."/>
            <person name="Nolan M."/>
            <person name="Ohm R."/>
            <person name="Pangilinan J."/>
            <person name="Park H.-J."/>
            <person name="Ramirez L."/>
            <person name="Alfaro M."/>
            <person name="Sun H."/>
            <person name="Tritt A."/>
            <person name="Yoshinaga Y."/>
            <person name="Zwiers L.-H."/>
            <person name="Turgeon B."/>
            <person name="Goodwin S."/>
            <person name="Spatafora J."/>
            <person name="Crous P."/>
            <person name="Grigoriev I."/>
        </authorList>
    </citation>
    <scope>NUCLEOTIDE SEQUENCE</scope>
    <source>
        <strain evidence="3">CBS 175.79</strain>
    </source>
</reference>
<dbReference type="OrthoDB" id="5130013at2759"/>
<evidence type="ECO:0000313" key="4">
    <source>
        <dbReference type="Proteomes" id="UP000799778"/>
    </source>
</evidence>
<sequence length="395" mass="44351">MRLSINRNPHWIPFSLSGTDADLLSYYQESVSHKLIGMSNPQVQSLAFRMSFSDDSVSASAIRYAILALAAIYLFDRQRAVAYSKRATTAIRDSLVYSTTNDILQRIVASNFLTMFETLLSPDDAPKWATNICFSKTASITSFTLDQKYHGDSALILEWVCYYVVLSKFSLRHFDRPPMSSIWCVKQDHLKGAVMNSFDANQILPIGGCSMGVLMAISTTISEVMRAEIGSDIPLESLDKLERQLKYARQEIRVEDIDDVTRSAEATELRSTAELYRLAGLIYLERAGRKVSPSNARVQQYVNDAFSILDGLHVCGRTLPLFIISCEASTDSQKATILRLLSSTKHHYGPCNIVRVHNFIERFWAMNELDSDQDLGYTEKMTDVLSLGDSLPAFV</sequence>
<dbReference type="GO" id="GO:0003700">
    <property type="term" value="F:DNA-binding transcription factor activity"/>
    <property type="evidence" value="ECO:0007669"/>
    <property type="project" value="TreeGrafter"/>
</dbReference>
<gene>
    <name evidence="3" type="ORF">BU24DRAFT_424063</name>
</gene>
<dbReference type="AlphaFoldDB" id="A0A6A5XQH4"/>
<dbReference type="PANTHER" id="PTHR37534:SF39">
    <property type="entry name" value="TRANSCRIPTION FACTOR DOMAIN-CONTAINING PROTEIN"/>
    <property type="match status" value="1"/>
</dbReference>
<evidence type="ECO:0000313" key="3">
    <source>
        <dbReference type="EMBL" id="KAF2015183.1"/>
    </source>
</evidence>
<accession>A0A6A5XQH4</accession>
<evidence type="ECO:0000256" key="2">
    <source>
        <dbReference type="ARBA" id="ARBA00023242"/>
    </source>
</evidence>
<dbReference type="Pfam" id="PF11951">
    <property type="entry name" value="Fungal_trans_2"/>
    <property type="match status" value="1"/>
</dbReference>
<protein>
    <submittedName>
        <fullName evidence="3">Uncharacterized protein</fullName>
    </submittedName>
</protein>